<evidence type="ECO:0000313" key="3">
    <source>
        <dbReference type="Proteomes" id="UP001285441"/>
    </source>
</evidence>
<dbReference type="EMBL" id="JAULSW010000009">
    <property type="protein sequence ID" value="KAK3370577.1"/>
    <property type="molecule type" value="Genomic_DNA"/>
</dbReference>
<feature type="domain" description="Heterokaryon incompatibility" evidence="1">
    <location>
        <begin position="21"/>
        <end position="131"/>
    </location>
</feature>
<name>A0AAE0K6M2_9PEZI</name>
<keyword evidence="3" id="KW-1185">Reference proteome</keyword>
<evidence type="ECO:0000313" key="2">
    <source>
        <dbReference type="EMBL" id="KAK3370577.1"/>
    </source>
</evidence>
<comment type="caution">
    <text evidence="2">The sequence shown here is derived from an EMBL/GenBank/DDBJ whole genome shotgun (WGS) entry which is preliminary data.</text>
</comment>
<reference evidence="2" key="1">
    <citation type="journal article" date="2023" name="Mol. Phylogenet. Evol.">
        <title>Genome-scale phylogeny and comparative genomics of the fungal order Sordariales.</title>
        <authorList>
            <person name="Hensen N."/>
            <person name="Bonometti L."/>
            <person name="Westerberg I."/>
            <person name="Brannstrom I.O."/>
            <person name="Guillou S."/>
            <person name="Cros-Aarteil S."/>
            <person name="Calhoun S."/>
            <person name="Haridas S."/>
            <person name="Kuo A."/>
            <person name="Mondo S."/>
            <person name="Pangilinan J."/>
            <person name="Riley R."/>
            <person name="LaButti K."/>
            <person name="Andreopoulos B."/>
            <person name="Lipzen A."/>
            <person name="Chen C."/>
            <person name="Yan M."/>
            <person name="Daum C."/>
            <person name="Ng V."/>
            <person name="Clum A."/>
            <person name="Steindorff A."/>
            <person name="Ohm R.A."/>
            <person name="Martin F."/>
            <person name="Silar P."/>
            <person name="Natvig D.O."/>
            <person name="Lalanne C."/>
            <person name="Gautier V."/>
            <person name="Ament-Velasquez S.L."/>
            <person name="Kruys A."/>
            <person name="Hutchinson M.I."/>
            <person name="Powell A.J."/>
            <person name="Barry K."/>
            <person name="Miller A.N."/>
            <person name="Grigoriev I.V."/>
            <person name="Debuchy R."/>
            <person name="Gladieux P."/>
            <person name="Hiltunen Thoren M."/>
            <person name="Johannesson H."/>
        </authorList>
    </citation>
    <scope>NUCLEOTIDE SEQUENCE</scope>
    <source>
        <strain evidence="2">CBS 232.78</strain>
    </source>
</reference>
<accession>A0AAE0K6M2</accession>
<reference evidence="2" key="2">
    <citation type="submission" date="2023-06" db="EMBL/GenBank/DDBJ databases">
        <authorList>
            <consortium name="Lawrence Berkeley National Laboratory"/>
            <person name="Haridas S."/>
            <person name="Hensen N."/>
            <person name="Bonometti L."/>
            <person name="Westerberg I."/>
            <person name="Brannstrom I.O."/>
            <person name="Guillou S."/>
            <person name="Cros-Aarteil S."/>
            <person name="Calhoun S."/>
            <person name="Kuo A."/>
            <person name="Mondo S."/>
            <person name="Pangilinan J."/>
            <person name="Riley R."/>
            <person name="LaButti K."/>
            <person name="Andreopoulos B."/>
            <person name="Lipzen A."/>
            <person name="Chen C."/>
            <person name="Yanf M."/>
            <person name="Daum C."/>
            <person name="Ng V."/>
            <person name="Clum A."/>
            <person name="Steindorff A."/>
            <person name="Ohm R."/>
            <person name="Martin F."/>
            <person name="Silar P."/>
            <person name="Natvig D."/>
            <person name="Lalanne C."/>
            <person name="Gautier V."/>
            <person name="Ament-velasquez S.L."/>
            <person name="Kruys A."/>
            <person name="Hutchinson M.I."/>
            <person name="Powell A.J."/>
            <person name="Barry K."/>
            <person name="Miller A.N."/>
            <person name="Grigoriev I.V."/>
            <person name="Debuchy R."/>
            <person name="Gladieux P."/>
            <person name="Thoren M.H."/>
            <person name="Johannesson H."/>
        </authorList>
    </citation>
    <scope>NUCLEOTIDE SEQUENCE</scope>
    <source>
        <strain evidence="2">CBS 232.78</strain>
    </source>
</reference>
<evidence type="ECO:0000259" key="1">
    <source>
        <dbReference type="Pfam" id="PF06985"/>
    </source>
</evidence>
<proteinExistence type="predicted"/>
<gene>
    <name evidence="2" type="ORF">B0H63DRAFT_454738</name>
</gene>
<sequence length="318" mass="35984">MRLINTQTLRMREFLSDVPPYAILSHTWGDNEVTFASSLTLLKTDISTHQPPLSQQSSSHPGEHEGPKVISKIAGFCDLAKGDGYEWGWVDTCCIDKSSSAELSEAINSMYRWYADAAVCYVYLSDVDSSRSVTETRPNYDVLVKDIQQSRWFIRGWTLQELLAPYVVEFYDAKWRIVGTKKELCSAITAKTGIPEEVLLGGNACIRRRPGAERLSWASDRTTTRPEDLAYCLLGIMDVNMPMVYGEGGKKAFARLLDKYIRLNNDHSLLLWVDAHPFAAYKYRGGGRAALATQPSEFKRSQPLRTWTHFPERQIGQQ</sequence>
<dbReference type="InterPro" id="IPR010730">
    <property type="entry name" value="HET"/>
</dbReference>
<dbReference type="AlphaFoldDB" id="A0AAE0K6M2"/>
<organism evidence="2 3">
    <name type="scientific">Podospora didyma</name>
    <dbReference type="NCBI Taxonomy" id="330526"/>
    <lineage>
        <taxon>Eukaryota</taxon>
        <taxon>Fungi</taxon>
        <taxon>Dikarya</taxon>
        <taxon>Ascomycota</taxon>
        <taxon>Pezizomycotina</taxon>
        <taxon>Sordariomycetes</taxon>
        <taxon>Sordariomycetidae</taxon>
        <taxon>Sordariales</taxon>
        <taxon>Podosporaceae</taxon>
        <taxon>Podospora</taxon>
    </lineage>
</organism>
<dbReference type="PANTHER" id="PTHR10622">
    <property type="entry name" value="HET DOMAIN-CONTAINING PROTEIN"/>
    <property type="match status" value="1"/>
</dbReference>
<dbReference type="Pfam" id="PF06985">
    <property type="entry name" value="HET"/>
    <property type="match status" value="1"/>
</dbReference>
<dbReference type="PANTHER" id="PTHR10622:SF10">
    <property type="entry name" value="HET DOMAIN-CONTAINING PROTEIN"/>
    <property type="match status" value="1"/>
</dbReference>
<protein>
    <submittedName>
        <fullName evidence="2">Heterokaryon incompatibility protein-domain-containing protein</fullName>
    </submittedName>
</protein>
<dbReference type="Proteomes" id="UP001285441">
    <property type="component" value="Unassembled WGS sequence"/>
</dbReference>